<dbReference type="NCBIfam" id="TIGR00229">
    <property type="entry name" value="sensory_box"/>
    <property type="match status" value="1"/>
</dbReference>
<dbReference type="Pfam" id="PF12729">
    <property type="entry name" value="4HB_MCP_1"/>
    <property type="match status" value="1"/>
</dbReference>
<dbReference type="PROSITE" id="PS50885">
    <property type="entry name" value="HAMP"/>
    <property type="match status" value="1"/>
</dbReference>
<feature type="domain" description="EAL" evidence="3">
    <location>
        <begin position="594"/>
        <end position="848"/>
    </location>
</feature>
<dbReference type="PROSITE" id="PS50113">
    <property type="entry name" value="PAC"/>
    <property type="match status" value="1"/>
</dbReference>
<dbReference type="Proteomes" id="UP001281656">
    <property type="component" value="Unassembled WGS sequence"/>
</dbReference>
<dbReference type="PROSITE" id="PS50887">
    <property type="entry name" value="GGDEF"/>
    <property type="match status" value="1"/>
</dbReference>
<comment type="caution">
    <text evidence="6">The sequence shown here is derived from an EMBL/GenBank/DDBJ whole genome shotgun (WGS) entry which is preliminary data.</text>
</comment>
<evidence type="ECO:0000259" key="3">
    <source>
        <dbReference type="PROSITE" id="PS50883"/>
    </source>
</evidence>
<accession>A0ABU4JX67</accession>
<dbReference type="RefSeq" id="WP_318798856.1">
    <property type="nucleotide sequence ID" value="NZ_JARUJP010000022.1"/>
</dbReference>
<reference evidence="6 7" key="1">
    <citation type="submission" date="2023-04" db="EMBL/GenBank/DDBJ databases">
        <title>Clostridium tannerae sp. nov., isolated from the fecal material of an alpaca.</title>
        <authorList>
            <person name="Miller S."/>
            <person name="Hendry M."/>
            <person name="King J."/>
            <person name="Sankaranarayanan K."/>
            <person name="Lawson P.A."/>
        </authorList>
    </citation>
    <scope>NUCLEOTIDE SEQUENCE [LARGE SCALE GENOMIC DNA]</scope>
    <source>
        <strain evidence="6 7">A1-XYC3</strain>
    </source>
</reference>
<evidence type="ECO:0000313" key="6">
    <source>
        <dbReference type="EMBL" id="MDW8802536.1"/>
    </source>
</evidence>
<proteinExistence type="predicted"/>
<dbReference type="SUPFAM" id="SSF55073">
    <property type="entry name" value="Nucleotide cyclase"/>
    <property type="match status" value="1"/>
</dbReference>
<organism evidence="6 7">
    <name type="scientific">Clostridium tanneri</name>
    <dbReference type="NCBI Taxonomy" id="3037988"/>
    <lineage>
        <taxon>Bacteria</taxon>
        <taxon>Bacillati</taxon>
        <taxon>Bacillota</taxon>
        <taxon>Clostridia</taxon>
        <taxon>Eubacteriales</taxon>
        <taxon>Clostridiaceae</taxon>
        <taxon>Clostridium</taxon>
    </lineage>
</organism>
<feature type="domain" description="HAMP" evidence="4">
    <location>
        <begin position="226"/>
        <end position="265"/>
    </location>
</feature>
<feature type="domain" description="PAC" evidence="2">
    <location>
        <begin position="367"/>
        <end position="419"/>
    </location>
</feature>
<dbReference type="InterPro" id="IPR043128">
    <property type="entry name" value="Rev_trsase/Diguanyl_cyclase"/>
</dbReference>
<sequence length="853" mass="97399">MKWIKNMKIRQKLLSAFLLVSLFIAAVDIISISSMQRIKYNSESVYANNLVSIHDLDVLNENILDIRSSILTIINTNFDEDNIYRTLNRIEYLDRVNKALMSKYERTKSTNHEKDIYSNFKQEYESYIAERNEIIKLIQKGNFEEAKVEVQKASKIKESMFKSLDTLISINMNNAMQSNIRSDEVYNRVSLAIKLLMVAELFTAVFLGIYISKYMSTQLEKELKFAEELAEGNLNGVIDIDTKDEFGVLSKKLNKAAENTLELIEELTAKEEELREQMSELQNMHEKLMLSEERYRLAIDGANDGIWDADFVNNKIFVSDRCKEIMGLQSKGNNYNLDYWLTMVFGYDREYIMSKITENFEENTSFYSFEFPVCTPFGEYKYVLCRGKAIKSKKGYVSHMAGSLTDITERKKAEEIISNMAYYSEITGLPNRTYVMKKLYNHVEDLAVNNKNFALFFLDMDNFKTVNDSYGHDVGDGFLSKAAELFKSCLKEGDEVCHLGGDEFIFLISSCEEAKEITEIAELILDIFKRPFNIKGHEILYVTASMGIAISPCDGRDLEELLKNADTAMYYAKNTGRNKFEFFNGHMNSEVVEKIKMKSELSNALINREFTVFYQPKVSAKEGTIVGVEALVRWQNPKEGLVSPGRFIPVAEETGLIVPIGEYVLRSACMQSKAWQESGKEPLRLAVNLSVKQLQRNDIVEGIKQVLQETGLEAKWLEIEITESVVMENFDRAIDVLSELKSMGIHISLDDFGTGYSSLNYLRKLPINAIKIDKSFIDGLQPGATENLIASSLINLAHGIGIRVVAEGVENIDQINILRSFNCDEIQGYFFSRPVNAKEFEKLIDNEQCQLVI</sequence>
<feature type="coiled-coil region" evidence="1">
    <location>
        <begin position="250"/>
        <end position="294"/>
    </location>
</feature>
<evidence type="ECO:0000259" key="5">
    <source>
        <dbReference type="PROSITE" id="PS50887"/>
    </source>
</evidence>
<dbReference type="SUPFAM" id="SSF55785">
    <property type="entry name" value="PYP-like sensor domain (PAS domain)"/>
    <property type="match status" value="1"/>
</dbReference>
<dbReference type="PANTHER" id="PTHR44757">
    <property type="entry name" value="DIGUANYLATE CYCLASE DGCP"/>
    <property type="match status" value="1"/>
</dbReference>
<dbReference type="CDD" id="cd01949">
    <property type="entry name" value="GGDEF"/>
    <property type="match status" value="1"/>
</dbReference>
<dbReference type="Pfam" id="PF00563">
    <property type="entry name" value="EAL"/>
    <property type="match status" value="1"/>
</dbReference>
<dbReference type="SMART" id="SM00267">
    <property type="entry name" value="GGDEF"/>
    <property type="match status" value="1"/>
</dbReference>
<name>A0ABU4JX67_9CLOT</name>
<evidence type="ECO:0000256" key="1">
    <source>
        <dbReference type="SAM" id="Coils"/>
    </source>
</evidence>
<keyword evidence="1" id="KW-0175">Coiled coil</keyword>
<dbReference type="SMART" id="SM00052">
    <property type="entry name" value="EAL"/>
    <property type="match status" value="1"/>
</dbReference>
<dbReference type="PANTHER" id="PTHR44757:SF2">
    <property type="entry name" value="BIOFILM ARCHITECTURE MAINTENANCE PROTEIN MBAA"/>
    <property type="match status" value="1"/>
</dbReference>
<evidence type="ECO:0000259" key="2">
    <source>
        <dbReference type="PROSITE" id="PS50113"/>
    </source>
</evidence>
<dbReference type="NCBIfam" id="TIGR00254">
    <property type="entry name" value="GGDEF"/>
    <property type="match status" value="1"/>
</dbReference>
<dbReference type="PROSITE" id="PS50883">
    <property type="entry name" value="EAL"/>
    <property type="match status" value="1"/>
</dbReference>
<gene>
    <name evidence="6" type="ORF">P8V03_15420</name>
</gene>
<dbReference type="CDD" id="cd01948">
    <property type="entry name" value="EAL"/>
    <property type="match status" value="1"/>
</dbReference>
<dbReference type="Gene3D" id="6.10.340.10">
    <property type="match status" value="1"/>
</dbReference>
<dbReference type="Gene3D" id="3.30.70.270">
    <property type="match status" value="1"/>
</dbReference>
<dbReference type="EMBL" id="JARUJP010000022">
    <property type="protein sequence ID" value="MDW8802536.1"/>
    <property type="molecule type" value="Genomic_DNA"/>
</dbReference>
<dbReference type="InterPro" id="IPR024478">
    <property type="entry name" value="HlyB_4HB_MCP"/>
</dbReference>
<evidence type="ECO:0000259" key="4">
    <source>
        <dbReference type="PROSITE" id="PS50885"/>
    </source>
</evidence>
<dbReference type="Pfam" id="PF00990">
    <property type="entry name" value="GGDEF"/>
    <property type="match status" value="1"/>
</dbReference>
<dbReference type="InterPro" id="IPR052155">
    <property type="entry name" value="Biofilm_reg_signaling"/>
</dbReference>
<dbReference type="InterPro" id="IPR000160">
    <property type="entry name" value="GGDEF_dom"/>
</dbReference>
<protein>
    <submittedName>
        <fullName evidence="6">EAL domain-containing protein</fullName>
    </submittedName>
</protein>
<dbReference type="SUPFAM" id="SSF141868">
    <property type="entry name" value="EAL domain-like"/>
    <property type="match status" value="1"/>
</dbReference>
<dbReference type="InterPro" id="IPR029787">
    <property type="entry name" value="Nucleotide_cyclase"/>
</dbReference>
<dbReference type="Gene3D" id="3.30.450.20">
    <property type="entry name" value="PAS domain"/>
    <property type="match status" value="1"/>
</dbReference>
<keyword evidence="7" id="KW-1185">Reference proteome</keyword>
<dbReference type="Gene3D" id="3.20.20.450">
    <property type="entry name" value="EAL domain"/>
    <property type="match status" value="1"/>
</dbReference>
<dbReference type="InterPro" id="IPR001633">
    <property type="entry name" value="EAL_dom"/>
</dbReference>
<dbReference type="InterPro" id="IPR003660">
    <property type="entry name" value="HAMP_dom"/>
</dbReference>
<feature type="domain" description="GGDEF" evidence="5">
    <location>
        <begin position="451"/>
        <end position="585"/>
    </location>
</feature>
<evidence type="ECO:0000313" key="7">
    <source>
        <dbReference type="Proteomes" id="UP001281656"/>
    </source>
</evidence>
<dbReference type="InterPro" id="IPR000700">
    <property type="entry name" value="PAS-assoc_C"/>
</dbReference>
<dbReference type="InterPro" id="IPR000014">
    <property type="entry name" value="PAS"/>
</dbReference>
<dbReference type="InterPro" id="IPR035965">
    <property type="entry name" value="PAS-like_dom_sf"/>
</dbReference>
<dbReference type="InterPro" id="IPR035919">
    <property type="entry name" value="EAL_sf"/>
</dbReference>
<dbReference type="Pfam" id="PF08447">
    <property type="entry name" value="PAS_3"/>
    <property type="match status" value="1"/>
</dbReference>
<dbReference type="CDD" id="cd06225">
    <property type="entry name" value="HAMP"/>
    <property type="match status" value="1"/>
</dbReference>
<dbReference type="InterPro" id="IPR013655">
    <property type="entry name" value="PAS_fold_3"/>
</dbReference>